<dbReference type="Gene3D" id="3.30.565.10">
    <property type="entry name" value="Histidine kinase-like ATPase, C-terminal domain"/>
    <property type="match status" value="1"/>
</dbReference>
<comment type="caution">
    <text evidence="1">The sequence shown here is derived from an EMBL/GenBank/DDBJ whole genome shotgun (WGS) entry which is preliminary data.</text>
</comment>
<protein>
    <recommendedName>
        <fullName evidence="3">Anti-sigma regulatory factor (Ser/Thr protein kinase)</fullName>
    </recommendedName>
</protein>
<dbReference type="RefSeq" id="WP_259627497.1">
    <property type="nucleotide sequence ID" value="NZ_JANYMP010000021.1"/>
</dbReference>
<sequence length="135" mass="14390">MRLPEGRPVGSRSPWELRIADQDTARAVRRAVREFCRPSVFGGLLDDLLLVVSELVANTYAHTEGPRVLRLSFVRGGVLVEVGQADSAPALLCSPLPCPSRACALLDGLSSGWGVLPDPDGGASAWALVTRSGRR</sequence>
<evidence type="ECO:0008006" key="3">
    <source>
        <dbReference type="Google" id="ProtNLM"/>
    </source>
</evidence>
<evidence type="ECO:0000313" key="1">
    <source>
        <dbReference type="EMBL" id="MCS7482013.1"/>
    </source>
</evidence>
<dbReference type="AlphaFoldDB" id="A0A9X2VSE6"/>
<gene>
    <name evidence="1" type="ORF">NZH93_34615</name>
</gene>
<keyword evidence="2" id="KW-1185">Reference proteome</keyword>
<dbReference type="Proteomes" id="UP001141259">
    <property type="component" value="Unassembled WGS sequence"/>
</dbReference>
<dbReference type="EMBL" id="JANYMP010000021">
    <property type="protein sequence ID" value="MCS7482013.1"/>
    <property type="molecule type" value="Genomic_DNA"/>
</dbReference>
<accession>A0A9X2VSE6</accession>
<organism evidence="1 2">
    <name type="scientific">Umezawaea endophytica</name>
    <dbReference type="NCBI Taxonomy" id="1654476"/>
    <lineage>
        <taxon>Bacteria</taxon>
        <taxon>Bacillati</taxon>
        <taxon>Actinomycetota</taxon>
        <taxon>Actinomycetes</taxon>
        <taxon>Pseudonocardiales</taxon>
        <taxon>Pseudonocardiaceae</taxon>
        <taxon>Umezawaea</taxon>
    </lineage>
</organism>
<dbReference type="InterPro" id="IPR036890">
    <property type="entry name" value="HATPase_C_sf"/>
</dbReference>
<reference evidence="1" key="1">
    <citation type="submission" date="2022-08" db="EMBL/GenBank/DDBJ databases">
        <authorList>
            <person name="Tistechok S."/>
            <person name="Samborskyy M."/>
            <person name="Roman I."/>
        </authorList>
    </citation>
    <scope>NUCLEOTIDE SEQUENCE</scope>
    <source>
        <strain evidence="1">DSM 103496</strain>
    </source>
</reference>
<name>A0A9X2VSE6_9PSEU</name>
<proteinExistence type="predicted"/>
<evidence type="ECO:0000313" key="2">
    <source>
        <dbReference type="Proteomes" id="UP001141259"/>
    </source>
</evidence>